<evidence type="ECO:0000313" key="4">
    <source>
        <dbReference type="EMBL" id="CAD2213496.1"/>
    </source>
</evidence>
<evidence type="ECO:0000256" key="2">
    <source>
        <dbReference type="ARBA" id="ARBA00023274"/>
    </source>
</evidence>
<dbReference type="Pfam" id="PF00542">
    <property type="entry name" value="Ribosomal_L12"/>
    <property type="match status" value="1"/>
</dbReference>
<evidence type="ECO:0000256" key="1">
    <source>
        <dbReference type="ARBA" id="ARBA00022980"/>
    </source>
</evidence>
<name>A0A7G2C1J2_9TRYP</name>
<evidence type="ECO:0000259" key="3">
    <source>
        <dbReference type="Pfam" id="PF00542"/>
    </source>
</evidence>
<accession>A0A7G2C1J2</accession>
<dbReference type="EMBL" id="LR877146">
    <property type="protein sequence ID" value="CAD2213496.1"/>
    <property type="molecule type" value="Genomic_DNA"/>
</dbReference>
<dbReference type="InterPro" id="IPR013823">
    <property type="entry name" value="Ribosomal_bL12_C"/>
</dbReference>
<dbReference type="Proteomes" id="UP000515908">
    <property type="component" value="Chromosome 02"/>
</dbReference>
<dbReference type="GO" id="GO:0006412">
    <property type="term" value="P:translation"/>
    <property type="evidence" value="ECO:0007669"/>
    <property type="project" value="InterPro"/>
</dbReference>
<dbReference type="VEuPathDB" id="TriTrypDB:ADEAN_000093700"/>
<protein>
    <submittedName>
        <fullName evidence="4">Ribosomal protein L7/L12 C-terminal domain containing protein, putative</fullName>
    </submittedName>
</protein>
<dbReference type="AlphaFoldDB" id="A0A7G2C1J2"/>
<keyword evidence="5" id="KW-1185">Reference proteome</keyword>
<reference evidence="4 5" key="1">
    <citation type="submission" date="2020-08" db="EMBL/GenBank/DDBJ databases">
        <authorList>
            <person name="Newling K."/>
            <person name="Davey J."/>
            <person name="Forrester S."/>
        </authorList>
    </citation>
    <scope>NUCLEOTIDE SEQUENCE [LARGE SCALE GENOMIC DNA]</scope>
    <source>
        <strain evidence="5">Crithidia deanei Carvalho (ATCC PRA-265)</strain>
    </source>
</reference>
<organism evidence="4 5">
    <name type="scientific">Angomonas deanei</name>
    <dbReference type="NCBI Taxonomy" id="59799"/>
    <lineage>
        <taxon>Eukaryota</taxon>
        <taxon>Discoba</taxon>
        <taxon>Euglenozoa</taxon>
        <taxon>Kinetoplastea</taxon>
        <taxon>Metakinetoplastina</taxon>
        <taxon>Trypanosomatida</taxon>
        <taxon>Trypanosomatidae</taxon>
        <taxon>Strigomonadinae</taxon>
        <taxon>Angomonas</taxon>
    </lineage>
</organism>
<dbReference type="InterPro" id="IPR014719">
    <property type="entry name" value="Ribosomal_bL12_C/ClpS-like"/>
</dbReference>
<gene>
    <name evidence="4" type="ORF">ADEAN_000093700</name>
</gene>
<dbReference type="GO" id="GO:0003729">
    <property type="term" value="F:mRNA binding"/>
    <property type="evidence" value="ECO:0007669"/>
    <property type="project" value="TreeGrafter"/>
</dbReference>
<dbReference type="InterPro" id="IPR000206">
    <property type="entry name" value="Ribosomal_bL12"/>
</dbReference>
<dbReference type="SUPFAM" id="SSF54736">
    <property type="entry name" value="ClpS-like"/>
    <property type="match status" value="1"/>
</dbReference>
<dbReference type="PANTHER" id="PTHR45987">
    <property type="entry name" value="39S RIBOSOMAL PROTEIN L12"/>
    <property type="match status" value="1"/>
</dbReference>
<sequence>MASGRVPRGMTALAVKDSEEVLDEIAEAYVNMDLRTMTEFQKRALARMAPTMTLEAAILQGMGGGGAAVAAAPVAAKPAEAAGHSSGGEAAPVKKVVEKQAFNVALKKYPPPNKVKLIKELRTVCNLPIQDAKAAIEKCPGILATNVPKEDAEKLKKAMEALEAEVELQ</sequence>
<dbReference type="GO" id="GO:0005840">
    <property type="term" value="C:ribosome"/>
    <property type="evidence" value="ECO:0007669"/>
    <property type="project" value="UniProtKB-KW"/>
</dbReference>
<dbReference type="PANTHER" id="PTHR45987:SF4">
    <property type="entry name" value="LARGE RIBOSOMAL SUBUNIT PROTEIN BL12M"/>
    <property type="match status" value="1"/>
</dbReference>
<proteinExistence type="predicted"/>
<dbReference type="GO" id="GO:0003735">
    <property type="term" value="F:structural constituent of ribosome"/>
    <property type="evidence" value="ECO:0007669"/>
    <property type="project" value="InterPro"/>
</dbReference>
<keyword evidence="1 4" id="KW-0689">Ribosomal protein</keyword>
<dbReference type="GO" id="GO:1990904">
    <property type="term" value="C:ribonucleoprotein complex"/>
    <property type="evidence" value="ECO:0007669"/>
    <property type="project" value="UniProtKB-KW"/>
</dbReference>
<feature type="domain" description="Large ribosomal subunit protein bL12 C-terminal" evidence="3">
    <location>
        <begin position="102"/>
        <end position="169"/>
    </location>
</feature>
<evidence type="ECO:0000313" key="5">
    <source>
        <dbReference type="Proteomes" id="UP000515908"/>
    </source>
</evidence>
<dbReference type="Gene3D" id="3.30.1390.10">
    <property type="match status" value="1"/>
</dbReference>
<keyword evidence="2" id="KW-0687">Ribonucleoprotein</keyword>